<name>A0A397TGJ0_9GLOM</name>
<gene>
    <name evidence="2" type="ORF">C1645_663137</name>
</gene>
<dbReference type="OrthoDB" id="26722at2759"/>
<keyword evidence="2" id="KW-0418">Kinase</keyword>
<dbReference type="Pfam" id="PF07714">
    <property type="entry name" value="PK_Tyr_Ser-Thr"/>
    <property type="match status" value="1"/>
</dbReference>
<reference evidence="2 3" key="1">
    <citation type="submission" date="2018-06" db="EMBL/GenBank/DDBJ databases">
        <title>Comparative genomics reveals the genomic features of Rhizophagus irregularis, R. cerebriforme, R. diaphanum and Gigaspora rosea, and their symbiotic lifestyle signature.</title>
        <authorList>
            <person name="Morin E."/>
            <person name="San Clemente H."/>
            <person name="Chen E.C.H."/>
            <person name="De La Providencia I."/>
            <person name="Hainaut M."/>
            <person name="Kuo A."/>
            <person name="Kohler A."/>
            <person name="Murat C."/>
            <person name="Tang N."/>
            <person name="Roy S."/>
            <person name="Loubradou J."/>
            <person name="Henrissat B."/>
            <person name="Grigoriev I.V."/>
            <person name="Corradi N."/>
            <person name="Roux C."/>
            <person name="Martin F.M."/>
        </authorList>
    </citation>
    <scope>NUCLEOTIDE SEQUENCE [LARGE SCALE GENOMIC DNA]</scope>
    <source>
        <strain evidence="2 3">DAOM 227022</strain>
    </source>
</reference>
<dbReference type="Gene3D" id="1.10.510.10">
    <property type="entry name" value="Transferase(Phosphotransferase) domain 1"/>
    <property type="match status" value="1"/>
</dbReference>
<dbReference type="PANTHER" id="PTHR45756:SF1">
    <property type="entry name" value="PROTEIN KINASE DOMAIN CONTAINING PROTEIN"/>
    <property type="match status" value="1"/>
</dbReference>
<evidence type="ECO:0000259" key="1">
    <source>
        <dbReference type="PROSITE" id="PS50011"/>
    </source>
</evidence>
<evidence type="ECO:0000313" key="3">
    <source>
        <dbReference type="Proteomes" id="UP000265703"/>
    </source>
</evidence>
<dbReference type="GO" id="GO:0005524">
    <property type="term" value="F:ATP binding"/>
    <property type="evidence" value="ECO:0007669"/>
    <property type="project" value="InterPro"/>
</dbReference>
<feature type="non-terminal residue" evidence="2">
    <location>
        <position position="184"/>
    </location>
</feature>
<keyword evidence="3" id="KW-1185">Reference proteome</keyword>
<feature type="domain" description="Protein kinase" evidence="1">
    <location>
        <begin position="1"/>
        <end position="184"/>
    </location>
</feature>
<evidence type="ECO:0000313" key="2">
    <source>
        <dbReference type="EMBL" id="RIA95555.1"/>
    </source>
</evidence>
<dbReference type="AlphaFoldDB" id="A0A397TGJ0"/>
<dbReference type="PRINTS" id="PR00109">
    <property type="entry name" value="TYRKINASE"/>
</dbReference>
<dbReference type="Proteomes" id="UP000265703">
    <property type="component" value="Unassembled WGS sequence"/>
</dbReference>
<dbReference type="InterPro" id="IPR000719">
    <property type="entry name" value="Prot_kinase_dom"/>
</dbReference>
<accession>A0A397TGJ0</accession>
<dbReference type="InterPro" id="IPR053215">
    <property type="entry name" value="TKL_Ser/Thr_kinase"/>
</dbReference>
<dbReference type="GO" id="GO:0004672">
    <property type="term" value="F:protein kinase activity"/>
    <property type="evidence" value="ECO:0007669"/>
    <property type="project" value="InterPro"/>
</dbReference>
<dbReference type="InterPro" id="IPR011009">
    <property type="entry name" value="Kinase-like_dom_sf"/>
</dbReference>
<proteinExistence type="predicted"/>
<protein>
    <submittedName>
        <fullName evidence="2">Kinase-like domain-containing protein</fullName>
    </submittedName>
</protein>
<dbReference type="PROSITE" id="PS50011">
    <property type="entry name" value="PROTEIN_KINASE_DOM"/>
    <property type="match status" value="1"/>
</dbReference>
<organism evidence="2 3">
    <name type="scientific">Glomus cerebriforme</name>
    <dbReference type="NCBI Taxonomy" id="658196"/>
    <lineage>
        <taxon>Eukaryota</taxon>
        <taxon>Fungi</taxon>
        <taxon>Fungi incertae sedis</taxon>
        <taxon>Mucoromycota</taxon>
        <taxon>Glomeromycotina</taxon>
        <taxon>Glomeromycetes</taxon>
        <taxon>Glomerales</taxon>
        <taxon>Glomeraceae</taxon>
        <taxon>Glomus</taxon>
    </lineage>
</organism>
<sequence length="184" mass="21198">LVLDFMENGSLRSYLDQNFNSIIWQRRLNIMFNISMGLYHIHNFNLIHKDLHLGNVLLSLIGDSCNACISDSGFCKPADEDSLNSDNYGVMPYMAPEILRGKKYTKASDIYSFGIIMNEIISIIPSFNNEPHDRNLASDICHGKCLRIREEVPEFLKELIQKCWDANPENRPTSKEIVDKLCYY</sequence>
<dbReference type="EMBL" id="QKYT01000059">
    <property type="protein sequence ID" value="RIA95555.1"/>
    <property type="molecule type" value="Genomic_DNA"/>
</dbReference>
<keyword evidence="2" id="KW-0808">Transferase</keyword>
<comment type="caution">
    <text evidence="2">The sequence shown here is derived from an EMBL/GenBank/DDBJ whole genome shotgun (WGS) entry which is preliminary data.</text>
</comment>
<dbReference type="PANTHER" id="PTHR45756">
    <property type="entry name" value="PALMITOYLTRANSFERASE"/>
    <property type="match status" value="1"/>
</dbReference>
<feature type="non-terminal residue" evidence="2">
    <location>
        <position position="1"/>
    </location>
</feature>
<dbReference type="InterPro" id="IPR001245">
    <property type="entry name" value="Ser-Thr/Tyr_kinase_cat_dom"/>
</dbReference>
<dbReference type="SUPFAM" id="SSF56112">
    <property type="entry name" value="Protein kinase-like (PK-like)"/>
    <property type="match status" value="1"/>
</dbReference>